<reference evidence="1" key="2">
    <citation type="journal article" date="2015" name="Data Brief">
        <title>Shoot transcriptome of the giant reed, Arundo donax.</title>
        <authorList>
            <person name="Barrero R.A."/>
            <person name="Guerrero F.D."/>
            <person name="Moolhuijzen P."/>
            <person name="Goolsby J.A."/>
            <person name="Tidwell J."/>
            <person name="Bellgard S.E."/>
            <person name="Bellgard M.I."/>
        </authorList>
    </citation>
    <scope>NUCLEOTIDE SEQUENCE</scope>
    <source>
        <tissue evidence="1">Shoot tissue taken approximately 20 cm above the soil surface</tissue>
    </source>
</reference>
<sequence>MSCGKSYSVQKLMTRAIGCGIVNFQFCAALMMESIANRSMGLNFFPLHEHVKLRPPITYRKEAPRGEERHRTTTLRLRMSMN</sequence>
<accession>A0A0A9CKE7</accession>
<proteinExistence type="predicted"/>
<name>A0A0A9CKE7_ARUDO</name>
<evidence type="ECO:0000313" key="1">
    <source>
        <dbReference type="EMBL" id="JAD76036.1"/>
    </source>
</evidence>
<dbReference type="EMBL" id="GBRH01221859">
    <property type="protein sequence ID" value="JAD76036.1"/>
    <property type="molecule type" value="Transcribed_RNA"/>
</dbReference>
<protein>
    <submittedName>
        <fullName evidence="1">Uncharacterized protein</fullName>
    </submittedName>
</protein>
<reference evidence="1" key="1">
    <citation type="submission" date="2014-09" db="EMBL/GenBank/DDBJ databases">
        <authorList>
            <person name="Magalhaes I.L.F."/>
            <person name="Oliveira U."/>
            <person name="Santos F.R."/>
            <person name="Vidigal T.H.D.A."/>
            <person name="Brescovit A.D."/>
            <person name="Santos A.J."/>
        </authorList>
    </citation>
    <scope>NUCLEOTIDE SEQUENCE</scope>
    <source>
        <tissue evidence="1">Shoot tissue taken approximately 20 cm above the soil surface</tissue>
    </source>
</reference>
<dbReference type="AlphaFoldDB" id="A0A0A9CKE7"/>
<organism evidence="1">
    <name type="scientific">Arundo donax</name>
    <name type="common">Giant reed</name>
    <name type="synonym">Donax arundinaceus</name>
    <dbReference type="NCBI Taxonomy" id="35708"/>
    <lineage>
        <taxon>Eukaryota</taxon>
        <taxon>Viridiplantae</taxon>
        <taxon>Streptophyta</taxon>
        <taxon>Embryophyta</taxon>
        <taxon>Tracheophyta</taxon>
        <taxon>Spermatophyta</taxon>
        <taxon>Magnoliopsida</taxon>
        <taxon>Liliopsida</taxon>
        <taxon>Poales</taxon>
        <taxon>Poaceae</taxon>
        <taxon>PACMAD clade</taxon>
        <taxon>Arundinoideae</taxon>
        <taxon>Arundineae</taxon>
        <taxon>Arundo</taxon>
    </lineage>
</organism>